<dbReference type="PANTHER" id="PTHR45138:SF9">
    <property type="entry name" value="DIGUANYLATE CYCLASE DGCM-RELATED"/>
    <property type="match status" value="1"/>
</dbReference>
<dbReference type="AlphaFoldDB" id="A0A1H1MEE7"/>
<dbReference type="CDD" id="cd01949">
    <property type="entry name" value="GGDEF"/>
    <property type="match status" value="1"/>
</dbReference>
<evidence type="ECO:0000313" key="8">
    <source>
        <dbReference type="EMBL" id="SDR85037.1"/>
    </source>
</evidence>
<dbReference type="GO" id="GO:0043709">
    <property type="term" value="P:cell adhesion involved in single-species biofilm formation"/>
    <property type="evidence" value="ECO:0007669"/>
    <property type="project" value="TreeGrafter"/>
</dbReference>
<gene>
    <name evidence="7" type="ORF">NBRC116187_03490</name>
    <name evidence="8" type="ORF">SAMN05216271_0561</name>
</gene>
<dbReference type="Gene3D" id="3.30.70.270">
    <property type="match status" value="1"/>
</dbReference>
<protein>
    <recommendedName>
        <fullName evidence="3">diguanylate cyclase</fullName>
        <ecNumber evidence="3">2.7.7.65</ecNumber>
    </recommendedName>
</protein>
<sequence>MPFNVTPGEESEAIGQEAVNTVLDSLDALVYVSDMQTHELIFLNAYGRQHWGVPNKRKCWEVLQQGQTGPCSFCTNNRLLNADGTAASVHIWEFRNTVTQRWYQCRDQAIRWPDGRMVRIEIATDISELKDAQAELKAAKRLAEELAHQDELTGLCNRRAFIAAGQRAIDQAQRLGHSLALIVFDADHFKSINDRHGHAAGDLVLQQLARVASDQVRAGDILARIGGEEFALLLPGADASAACQMAERLRQAIEQLSTEYLGVSIGVTCSFGVTVSDNGRTSLEQLMSQADRAAYQAKGLRRNCVELLSPPAC</sequence>
<evidence type="ECO:0000313" key="9">
    <source>
        <dbReference type="Proteomes" id="UP000243413"/>
    </source>
</evidence>
<feature type="coiled-coil region" evidence="5">
    <location>
        <begin position="122"/>
        <end position="149"/>
    </location>
</feature>
<dbReference type="GO" id="GO:1902201">
    <property type="term" value="P:negative regulation of bacterial-type flagellum-dependent cell motility"/>
    <property type="evidence" value="ECO:0007669"/>
    <property type="project" value="TreeGrafter"/>
</dbReference>
<dbReference type="InterPro" id="IPR000160">
    <property type="entry name" value="GGDEF_dom"/>
</dbReference>
<dbReference type="Gene3D" id="3.30.450.20">
    <property type="entry name" value="PAS domain"/>
    <property type="match status" value="1"/>
</dbReference>
<reference evidence="9" key="2">
    <citation type="submission" date="2016-10" db="EMBL/GenBank/DDBJ databases">
        <authorList>
            <person name="Varghese N."/>
            <person name="Submissions S."/>
        </authorList>
    </citation>
    <scope>NUCLEOTIDE SEQUENCE [LARGE SCALE GENOMIC DNA]</scope>
    <source>
        <strain evidence="9">JCM 14963</strain>
    </source>
</reference>
<dbReference type="Pfam" id="PF00990">
    <property type="entry name" value="GGDEF"/>
    <property type="match status" value="1"/>
</dbReference>
<organism evidence="8 9">
    <name type="scientific">Halopseudomonas sabulinigri</name>
    <dbReference type="NCBI Taxonomy" id="472181"/>
    <lineage>
        <taxon>Bacteria</taxon>
        <taxon>Pseudomonadati</taxon>
        <taxon>Pseudomonadota</taxon>
        <taxon>Gammaproteobacteria</taxon>
        <taxon>Pseudomonadales</taxon>
        <taxon>Pseudomonadaceae</taxon>
        <taxon>Halopseudomonas</taxon>
    </lineage>
</organism>
<evidence type="ECO:0000259" key="6">
    <source>
        <dbReference type="PROSITE" id="PS50887"/>
    </source>
</evidence>
<evidence type="ECO:0000313" key="7">
    <source>
        <dbReference type="EMBL" id="GAA6129989.1"/>
    </source>
</evidence>
<dbReference type="GO" id="GO:0005886">
    <property type="term" value="C:plasma membrane"/>
    <property type="evidence" value="ECO:0007669"/>
    <property type="project" value="UniProtKB-SubCell"/>
</dbReference>
<dbReference type="PANTHER" id="PTHR45138">
    <property type="entry name" value="REGULATORY COMPONENTS OF SENSORY TRANSDUCTION SYSTEM"/>
    <property type="match status" value="1"/>
</dbReference>
<comment type="cofactor">
    <cofactor evidence="1">
        <name>Mg(2+)</name>
        <dbReference type="ChEBI" id="CHEBI:18420"/>
    </cofactor>
</comment>
<evidence type="ECO:0000313" key="10">
    <source>
        <dbReference type="Proteomes" id="UP001486808"/>
    </source>
</evidence>
<dbReference type="EMBL" id="LT629763">
    <property type="protein sequence ID" value="SDR85037.1"/>
    <property type="molecule type" value="Genomic_DNA"/>
</dbReference>
<dbReference type="EC" id="2.7.7.65" evidence="3"/>
<dbReference type="GO" id="GO:0052621">
    <property type="term" value="F:diguanylate cyclase activity"/>
    <property type="evidence" value="ECO:0007669"/>
    <property type="project" value="UniProtKB-EC"/>
</dbReference>
<comment type="subcellular location">
    <subcellularLocation>
        <location evidence="2">Cell inner membrane</location>
    </subcellularLocation>
</comment>
<reference evidence="8" key="1">
    <citation type="submission" date="2016-10" db="EMBL/GenBank/DDBJ databases">
        <authorList>
            <person name="de Groot N.N."/>
        </authorList>
    </citation>
    <scope>NUCLEOTIDE SEQUENCE [LARGE SCALE GENOMIC DNA]</scope>
    <source>
        <strain evidence="8">JCM 14963</strain>
    </source>
</reference>
<evidence type="ECO:0000256" key="2">
    <source>
        <dbReference type="ARBA" id="ARBA00004533"/>
    </source>
</evidence>
<evidence type="ECO:0000256" key="1">
    <source>
        <dbReference type="ARBA" id="ARBA00001946"/>
    </source>
</evidence>
<evidence type="ECO:0000256" key="4">
    <source>
        <dbReference type="ARBA" id="ARBA00034247"/>
    </source>
</evidence>
<reference evidence="7 10" key="3">
    <citation type="submission" date="2024-04" db="EMBL/GenBank/DDBJ databases">
        <title>Draft genome sequence of Halopseudomonas sabulinigri NBRC 116187.</title>
        <authorList>
            <person name="Miyakawa T."/>
            <person name="Kusuya Y."/>
            <person name="Miura T."/>
        </authorList>
    </citation>
    <scope>NUCLEOTIDE SEQUENCE [LARGE SCALE GENOMIC DNA]</scope>
    <source>
        <strain evidence="7 10">4NH20-0042</strain>
    </source>
</reference>
<dbReference type="InterPro" id="IPR043128">
    <property type="entry name" value="Rev_trsase/Diguanyl_cyclase"/>
</dbReference>
<dbReference type="EMBL" id="BAABWD010000001">
    <property type="protein sequence ID" value="GAA6129989.1"/>
    <property type="molecule type" value="Genomic_DNA"/>
</dbReference>
<dbReference type="STRING" id="472181.SAMN05216271_0561"/>
<dbReference type="InterPro" id="IPR050469">
    <property type="entry name" value="Diguanylate_Cyclase"/>
</dbReference>
<dbReference type="InterPro" id="IPR029787">
    <property type="entry name" value="Nucleotide_cyclase"/>
</dbReference>
<feature type="domain" description="GGDEF" evidence="6">
    <location>
        <begin position="177"/>
        <end position="310"/>
    </location>
</feature>
<dbReference type="Proteomes" id="UP000243413">
    <property type="component" value="Chromosome I"/>
</dbReference>
<name>A0A1H1MEE7_9GAMM</name>
<keyword evidence="10" id="KW-1185">Reference proteome</keyword>
<dbReference type="SMART" id="SM00267">
    <property type="entry name" value="GGDEF"/>
    <property type="match status" value="1"/>
</dbReference>
<evidence type="ECO:0000256" key="3">
    <source>
        <dbReference type="ARBA" id="ARBA00012528"/>
    </source>
</evidence>
<dbReference type="RefSeq" id="WP_092283643.1">
    <property type="nucleotide sequence ID" value="NZ_BAABWD010000001.1"/>
</dbReference>
<keyword evidence="5" id="KW-0175">Coiled coil</keyword>
<proteinExistence type="predicted"/>
<evidence type="ECO:0000256" key="5">
    <source>
        <dbReference type="SAM" id="Coils"/>
    </source>
</evidence>
<dbReference type="PROSITE" id="PS50887">
    <property type="entry name" value="GGDEF"/>
    <property type="match status" value="1"/>
</dbReference>
<dbReference type="Proteomes" id="UP001486808">
    <property type="component" value="Unassembled WGS sequence"/>
</dbReference>
<dbReference type="FunFam" id="3.30.70.270:FF:000001">
    <property type="entry name" value="Diguanylate cyclase domain protein"/>
    <property type="match status" value="1"/>
</dbReference>
<dbReference type="OrthoDB" id="9812260at2"/>
<accession>A0A1H1MEE7</accession>
<comment type="catalytic activity">
    <reaction evidence="4">
        <text>2 GTP = 3',3'-c-di-GMP + 2 diphosphate</text>
        <dbReference type="Rhea" id="RHEA:24898"/>
        <dbReference type="ChEBI" id="CHEBI:33019"/>
        <dbReference type="ChEBI" id="CHEBI:37565"/>
        <dbReference type="ChEBI" id="CHEBI:58805"/>
        <dbReference type="EC" id="2.7.7.65"/>
    </reaction>
</comment>
<dbReference type="SUPFAM" id="SSF55073">
    <property type="entry name" value="Nucleotide cyclase"/>
    <property type="match status" value="1"/>
</dbReference>
<dbReference type="NCBIfam" id="TIGR00254">
    <property type="entry name" value="GGDEF"/>
    <property type="match status" value="1"/>
</dbReference>